<feature type="repeat" description="PPR" evidence="3">
    <location>
        <begin position="267"/>
        <end position="301"/>
    </location>
</feature>
<evidence type="ECO:0000256" key="1">
    <source>
        <dbReference type="ARBA" id="ARBA00022737"/>
    </source>
</evidence>
<dbReference type="FunFam" id="1.25.40.10:FF:000277">
    <property type="entry name" value="Pentatricopeptide repeat-containing protein, mitochondrial"/>
    <property type="match status" value="1"/>
</dbReference>
<dbReference type="Gene3D" id="1.25.40.10">
    <property type="entry name" value="Tetratricopeptide repeat domain"/>
    <property type="match status" value="4"/>
</dbReference>
<evidence type="ECO:0000313" key="4">
    <source>
        <dbReference type="EMBL" id="PON38521.1"/>
    </source>
</evidence>
<gene>
    <name evidence="4" type="ORF">PanWU01x14_311850</name>
</gene>
<protein>
    <submittedName>
        <fullName evidence="4">Tetratricopeptide-like helical domain containing protein</fullName>
    </submittedName>
</protein>
<keyword evidence="5" id="KW-1185">Reference proteome</keyword>
<dbReference type="Pfam" id="PF13041">
    <property type="entry name" value="PPR_2"/>
    <property type="match status" value="3"/>
</dbReference>
<dbReference type="EMBL" id="JXTB01000492">
    <property type="protein sequence ID" value="PON38521.1"/>
    <property type="molecule type" value="Genomic_DNA"/>
</dbReference>
<dbReference type="OrthoDB" id="185373at2759"/>
<dbReference type="InterPro" id="IPR011990">
    <property type="entry name" value="TPR-like_helical_dom_sf"/>
</dbReference>
<organism evidence="4 5">
    <name type="scientific">Parasponia andersonii</name>
    <name type="common">Sponia andersonii</name>
    <dbReference type="NCBI Taxonomy" id="3476"/>
    <lineage>
        <taxon>Eukaryota</taxon>
        <taxon>Viridiplantae</taxon>
        <taxon>Streptophyta</taxon>
        <taxon>Embryophyta</taxon>
        <taxon>Tracheophyta</taxon>
        <taxon>Spermatophyta</taxon>
        <taxon>Magnoliopsida</taxon>
        <taxon>eudicotyledons</taxon>
        <taxon>Gunneridae</taxon>
        <taxon>Pentapetalae</taxon>
        <taxon>rosids</taxon>
        <taxon>fabids</taxon>
        <taxon>Rosales</taxon>
        <taxon>Cannabaceae</taxon>
        <taxon>Parasponia</taxon>
    </lineage>
</organism>
<feature type="repeat" description="PPR" evidence="3">
    <location>
        <begin position="403"/>
        <end position="437"/>
    </location>
</feature>
<comment type="similarity">
    <text evidence="2">Belongs to the PPR family. PCMP-E subfamily.</text>
</comment>
<comment type="caution">
    <text evidence="4">The sequence shown here is derived from an EMBL/GenBank/DDBJ whole genome shotgun (WGS) entry which is preliminary data.</text>
</comment>
<dbReference type="Pfam" id="PF01535">
    <property type="entry name" value="PPR"/>
    <property type="match status" value="1"/>
</dbReference>
<dbReference type="InterPro" id="IPR046848">
    <property type="entry name" value="E_motif"/>
</dbReference>
<keyword evidence="1" id="KW-0677">Repeat</keyword>
<evidence type="ECO:0000256" key="2">
    <source>
        <dbReference type="ARBA" id="ARBA00061659"/>
    </source>
</evidence>
<dbReference type="GO" id="GO:0005737">
    <property type="term" value="C:cytoplasm"/>
    <property type="evidence" value="ECO:0007669"/>
    <property type="project" value="UniProtKB-ARBA"/>
</dbReference>
<dbReference type="PROSITE" id="PS51375">
    <property type="entry name" value="PPR"/>
    <property type="match status" value="5"/>
</dbReference>
<dbReference type="InterPro" id="IPR046960">
    <property type="entry name" value="PPR_At4g14850-like_plant"/>
</dbReference>
<dbReference type="NCBIfam" id="TIGR00756">
    <property type="entry name" value="PPR"/>
    <property type="match status" value="5"/>
</dbReference>
<dbReference type="FunFam" id="1.25.40.10:FF:000351">
    <property type="entry name" value="Pentatricopeptide repeat-containing protein"/>
    <property type="match status" value="1"/>
</dbReference>
<dbReference type="Proteomes" id="UP000237105">
    <property type="component" value="Unassembled WGS sequence"/>
</dbReference>
<dbReference type="InterPro" id="IPR002885">
    <property type="entry name" value="PPR_rpt"/>
</dbReference>
<proteinExistence type="inferred from homology"/>
<feature type="repeat" description="PPR" evidence="3">
    <location>
        <begin position="68"/>
        <end position="102"/>
    </location>
</feature>
<accession>A0A2P5APZ3</accession>
<dbReference type="PANTHER" id="PTHR47926">
    <property type="entry name" value="PENTATRICOPEPTIDE REPEAT-CONTAINING PROTEIN"/>
    <property type="match status" value="1"/>
</dbReference>
<dbReference type="GO" id="GO:0016556">
    <property type="term" value="P:mRNA modification"/>
    <property type="evidence" value="ECO:0007669"/>
    <property type="project" value="UniProtKB-ARBA"/>
</dbReference>
<feature type="repeat" description="PPR" evidence="3">
    <location>
        <begin position="368"/>
        <end position="402"/>
    </location>
</feature>
<dbReference type="AlphaFoldDB" id="A0A2P5APZ3"/>
<dbReference type="Pfam" id="PF20431">
    <property type="entry name" value="E_motif"/>
    <property type="match status" value="1"/>
</dbReference>
<reference evidence="5" key="1">
    <citation type="submission" date="2016-06" db="EMBL/GenBank/DDBJ databases">
        <title>Parallel loss of symbiosis genes in relatives of nitrogen-fixing non-legume Parasponia.</title>
        <authorList>
            <person name="Van Velzen R."/>
            <person name="Holmer R."/>
            <person name="Bu F."/>
            <person name="Rutten L."/>
            <person name="Van Zeijl A."/>
            <person name="Liu W."/>
            <person name="Santuari L."/>
            <person name="Cao Q."/>
            <person name="Sharma T."/>
            <person name="Shen D."/>
            <person name="Roswanjaya Y."/>
            <person name="Wardhani T."/>
            <person name="Kalhor M.S."/>
            <person name="Jansen J."/>
            <person name="Van den Hoogen J."/>
            <person name="Gungor B."/>
            <person name="Hartog M."/>
            <person name="Hontelez J."/>
            <person name="Verver J."/>
            <person name="Yang W.-C."/>
            <person name="Schijlen E."/>
            <person name="Repin R."/>
            <person name="Schilthuizen M."/>
            <person name="Schranz E."/>
            <person name="Heidstra R."/>
            <person name="Miyata K."/>
            <person name="Fedorova E."/>
            <person name="Kohlen W."/>
            <person name="Bisseling T."/>
            <person name="Smit S."/>
            <person name="Geurts R."/>
        </authorList>
    </citation>
    <scope>NUCLEOTIDE SEQUENCE [LARGE SCALE GENOMIC DNA]</scope>
    <source>
        <strain evidence="5">cv. WU1-14</strain>
    </source>
</reference>
<name>A0A2P5APZ3_PARAD</name>
<evidence type="ECO:0000256" key="3">
    <source>
        <dbReference type="PROSITE-ProRule" id="PRU00708"/>
    </source>
</evidence>
<evidence type="ECO:0000313" key="5">
    <source>
        <dbReference type="Proteomes" id="UP000237105"/>
    </source>
</evidence>
<dbReference type="GO" id="GO:0003723">
    <property type="term" value="F:RNA binding"/>
    <property type="evidence" value="ECO:0007669"/>
    <property type="project" value="InterPro"/>
</dbReference>
<feature type="repeat" description="PPR" evidence="3">
    <location>
        <begin position="169"/>
        <end position="203"/>
    </location>
</feature>
<dbReference type="PANTHER" id="PTHR47926:SF347">
    <property type="entry name" value="PENTATRICOPEPTIDE REPEAT-CONTAINING PROTEIN"/>
    <property type="match status" value="1"/>
</dbReference>
<sequence>MFSEIHLLQKELLKIYVSLSTTKKLHALIVKTRLSYDPFYATQIVRWYAIHGDLWSARYTFDKSPNRSVFLWNSIIRAHAQARRFADAFSLLRKMLRTDIKPDNYTCACMVRACSERFDMYGLKLVHAIAIVSGLRSDSICSSALVTAYSKLTLVEEASKVFYGIPEPDLVMWNTMISAYGNCGLWNKGLELYNKMQIMGKQPDGYTFVGLLLGLAHSSIGQGIHGICLKNSFDSDVHVGSALVSMYSRCKSMNSAYKVFSGIFQPDLVTWSALISGYSQSGEHERALFIFKKLTWSGKKPDSILTASVLAATAEMANAKPGSEIHAYVLRQGLESDIMVCSALIDMYSKCSFLNLGIRVFEIMPERNIVSYNALILGFGLHGLASQAFRMFEEILDNGLRPDDCTFSALLCSCCHAGLVEDGKKIFIRMKEDFCIQARAEHYVYLVKLLGMNGELEEAYSLVLSLPEPVDHGIWGALLSCCEAFGNSRLAEIIAQRLIKNNPGSGSYKVMLSNIYAGDGRWEDARELRDDKRESKMWKTPGLSWFGGNAFY</sequence>